<name>A0A0D1XYF3_9PEZI</name>
<reference evidence="2 3" key="1">
    <citation type="submission" date="2015-01" db="EMBL/GenBank/DDBJ databases">
        <title>The Genome Sequence of Ochroconis gallopava CBS43764.</title>
        <authorList>
            <consortium name="The Broad Institute Genomics Platform"/>
            <person name="Cuomo C."/>
            <person name="de Hoog S."/>
            <person name="Gorbushina A."/>
            <person name="Stielow B."/>
            <person name="Teixiera M."/>
            <person name="Abouelleil A."/>
            <person name="Chapman S.B."/>
            <person name="Priest M."/>
            <person name="Young S.K."/>
            <person name="Wortman J."/>
            <person name="Nusbaum C."/>
            <person name="Birren B."/>
        </authorList>
    </citation>
    <scope>NUCLEOTIDE SEQUENCE [LARGE SCALE GENOMIC DNA]</scope>
    <source>
        <strain evidence="2 3">CBS 43764</strain>
    </source>
</reference>
<feature type="compositionally biased region" description="Acidic residues" evidence="1">
    <location>
        <begin position="44"/>
        <end position="62"/>
    </location>
</feature>
<dbReference type="HOGENOM" id="CLU_994663_0_0_1"/>
<keyword evidence="3" id="KW-1185">Reference proteome</keyword>
<feature type="region of interest" description="Disordered" evidence="1">
    <location>
        <begin position="110"/>
        <end position="253"/>
    </location>
</feature>
<dbReference type="Pfam" id="PF12720">
    <property type="entry name" value="DUF3807"/>
    <property type="match status" value="1"/>
</dbReference>
<dbReference type="AlphaFoldDB" id="A0A0D1XYF3"/>
<evidence type="ECO:0000313" key="3">
    <source>
        <dbReference type="Proteomes" id="UP000053259"/>
    </source>
</evidence>
<dbReference type="InParanoid" id="A0A0D1XYF3"/>
<dbReference type="GeneID" id="27309727"/>
<dbReference type="RefSeq" id="XP_016217705.1">
    <property type="nucleotide sequence ID" value="XM_016354693.1"/>
</dbReference>
<dbReference type="PANTHER" id="PTHR40642">
    <property type="entry name" value="YALI0F31295P"/>
    <property type="match status" value="1"/>
</dbReference>
<feature type="compositionally biased region" description="Basic and acidic residues" evidence="1">
    <location>
        <begin position="243"/>
        <end position="253"/>
    </location>
</feature>
<organism evidence="2 3">
    <name type="scientific">Verruconis gallopava</name>
    <dbReference type="NCBI Taxonomy" id="253628"/>
    <lineage>
        <taxon>Eukaryota</taxon>
        <taxon>Fungi</taxon>
        <taxon>Dikarya</taxon>
        <taxon>Ascomycota</taxon>
        <taxon>Pezizomycotina</taxon>
        <taxon>Dothideomycetes</taxon>
        <taxon>Pleosporomycetidae</taxon>
        <taxon>Venturiales</taxon>
        <taxon>Sympoventuriaceae</taxon>
        <taxon>Verruconis</taxon>
    </lineage>
</organism>
<dbReference type="PANTHER" id="PTHR40642:SF1">
    <property type="entry name" value="YALI0F31295P"/>
    <property type="match status" value="1"/>
</dbReference>
<feature type="compositionally biased region" description="Low complexity" evidence="1">
    <location>
        <begin position="121"/>
        <end position="137"/>
    </location>
</feature>
<feature type="compositionally biased region" description="Basic and acidic residues" evidence="1">
    <location>
        <begin position="189"/>
        <end position="199"/>
    </location>
</feature>
<sequence length="280" mass="30146">MNVTRSVSVPSITEDDLRAFHARHFPGTALPQQFFIGYQTEEGANGDEVDDDEDGGGEEDSDGLGYYPDGVKRTLTDAQIAIFRHSELQRILWLEAGEYAGPIFPTRLGSMPQGRVQSERSQQAAKGAASKAAALAGNVLSAGPPVGRSEESTDDSPVASTPSAGAAAATSKKKNKKPKKKPKKATAGRVERLGPHADAKGPAQCETEPKRRRLSSSEEETLAAHDGAKKARLGGPARATLSFDKRHDPNDFREDGELFTYRRLARDEDDAPNVSVDLDY</sequence>
<evidence type="ECO:0000256" key="1">
    <source>
        <dbReference type="SAM" id="MobiDB-lite"/>
    </source>
</evidence>
<dbReference type="OrthoDB" id="5422320at2759"/>
<accession>A0A0D1XYF3</accession>
<feature type="compositionally biased region" description="Basic residues" evidence="1">
    <location>
        <begin position="171"/>
        <end position="186"/>
    </location>
</feature>
<dbReference type="EMBL" id="KN847532">
    <property type="protein sequence ID" value="KIW07836.1"/>
    <property type="molecule type" value="Genomic_DNA"/>
</dbReference>
<protein>
    <submittedName>
        <fullName evidence="2">Uncharacterized protein</fullName>
    </submittedName>
</protein>
<dbReference type="InterPro" id="IPR024526">
    <property type="entry name" value="DUF3807"/>
</dbReference>
<dbReference type="Proteomes" id="UP000053259">
    <property type="component" value="Unassembled WGS sequence"/>
</dbReference>
<feature type="region of interest" description="Disordered" evidence="1">
    <location>
        <begin position="43"/>
        <end position="67"/>
    </location>
</feature>
<dbReference type="STRING" id="253628.A0A0D1XYF3"/>
<feature type="compositionally biased region" description="Low complexity" evidence="1">
    <location>
        <begin position="159"/>
        <end position="170"/>
    </location>
</feature>
<evidence type="ECO:0000313" key="2">
    <source>
        <dbReference type="EMBL" id="KIW07836.1"/>
    </source>
</evidence>
<proteinExistence type="predicted"/>
<dbReference type="VEuPathDB" id="FungiDB:PV09_01754"/>
<gene>
    <name evidence="2" type="ORF">PV09_01754</name>
</gene>